<dbReference type="GO" id="GO:0008233">
    <property type="term" value="F:peptidase activity"/>
    <property type="evidence" value="ECO:0007669"/>
    <property type="project" value="UniProtKB-KW"/>
</dbReference>
<name>A0A1I3KEG2_9FLAO</name>
<dbReference type="AlphaFoldDB" id="A0A1I3KEG2"/>
<dbReference type="Pfam" id="PF02617">
    <property type="entry name" value="ClpS"/>
    <property type="match status" value="1"/>
</dbReference>
<protein>
    <submittedName>
        <fullName evidence="2">ATP-dependent Clp protease adaptor protein ClpS</fullName>
    </submittedName>
</protein>
<accession>A0A1I3KEG2</accession>
<reference evidence="3" key="1">
    <citation type="submission" date="2016-10" db="EMBL/GenBank/DDBJ databases">
        <authorList>
            <person name="Varghese N."/>
            <person name="Submissions S."/>
        </authorList>
    </citation>
    <scope>NUCLEOTIDE SEQUENCE [LARGE SCALE GENOMIC DNA]</scope>
    <source>
        <strain evidence="3">DSM 22251</strain>
    </source>
</reference>
<dbReference type="GO" id="GO:0030163">
    <property type="term" value="P:protein catabolic process"/>
    <property type="evidence" value="ECO:0007669"/>
    <property type="project" value="InterPro"/>
</dbReference>
<dbReference type="Gene3D" id="3.30.1390.10">
    <property type="match status" value="1"/>
</dbReference>
<organism evidence="2 3">
    <name type="scientific">Kaistella treverensis</name>
    <dbReference type="NCBI Taxonomy" id="631455"/>
    <lineage>
        <taxon>Bacteria</taxon>
        <taxon>Pseudomonadati</taxon>
        <taxon>Bacteroidota</taxon>
        <taxon>Flavobacteriia</taxon>
        <taxon>Flavobacteriales</taxon>
        <taxon>Weeksellaceae</taxon>
        <taxon>Chryseobacterium group</taxon>
        <taxon>Kaistella</taxon>
    </lineage>
</organism>
<dbReference type="RefSeq" id="WP_084060870.1">
    <property type="nucleotide sequence ID" value="NZ_FORQ01000001.1"/>
</dbReference>
<dbReference type="InterPro" id="IPR014719">
    <property type="entry name" value="Ribosomal_bL12_C/ClpS-like"/>
</dbReference>
<evidence type="ECO:0000313" key="2">
    <source>
        <dbReference type="EMBL" id="SFI70886.1"/>
    </source>
</evidence>
<evidence type="ECO:0000313" key="3">
    <source>
        <dbReference type="Proteomes" id="UP000242560"/>
    </source>
</evidence>
<keyword evidence="2" id="KW-0645">Protease</keyword>
<feature type="domain" description="Adaptor protein ClpS core" evidence="1">
    <location>
        <begin position="31"/>
        <end position="97"/>
    </location>
</feature>
<proteinExistence type="predicted"/>
<keyword evidence="3" id="KW-1185">Reference proteome</keyword>
<dbReference type="Proteomes" id="UP000242560">
    <property type="component" value="Unassembled WGS sequence"/>
</dbReference>
<evidence type="ECO:0000259" key="1">
    <source>
        <dbReference type="Pfam" id="PF02617"/>
    </source>
</evidence>
<keyword evidence="2" id="KW-0378">Hydrolase</keyword>
<sequence length="105" mass="12492">MKRKMYEPKNIRDYENPQREYEEEVALLEREDEVYKLVLWNDDVNTFDYVIEALVEICEHTLEQAEQCTILVHYKGKCTVKTGSLEKLKPMHEKLLARSLTSEIV</sequence>
<dbReference type="GO" id="GO:0006508">
    <property type="term" value="P:proteolysis"/>
    <property type="evidence" value="ECO:0007669"/>
    <property type="project" value="UniProtKB-KW"/>
</dbReference>
<dbReference type="InterPro" id="IPR003769">
    <property type="entry name" value="ClpS_core"/>
</dbReference>
<gene>
    <name evidence="2" type="ORF">SAMN05421638_0762</name>
</gene>
<dbReference type="SUPFAM" id="SSF54736">
    <property type="entry name" value="ClpS-like"/>
    <property type="match status" value="1"/>
</dbReference>
<dbReference type="EMBL" id="FORQ01000001">
    <property type="protein sequence ID" value="SFI70886.1"/>
    <property type="molecule type" value="Genomic_DNA"/>
</dbReference>